<dbReference type="GeneID" id="111016873"/>
<organism evidence="1 2">
    <name type="scientific">Momordica charantia</name>
    <name type="common">Bitter gourd</name>
    <name type="synonym">Balsam pear</name>
    <dbReference type="NCBI Taxonomy" id="3673"/>
    <lineage>
        <taxon>Eukaryota</taxon>
        <taxon>Viridiplantae</taxon>
        <taxon>Streptophyta</taxon>
        <taxon>Embryophyta</taxon>
        <taxon>Tracheophyta</taxon>
        <taxon>Spermatophyta</taxon>
        <taxon>Magnoliopsida</taxon>
        <taxon>eudicotyledons</taxon>
        <taxon>Gunneridae</taxon>
        <taxon>Pentapetalae</taxon>
        <taxon>rosids</taxon>
        <taxon>fabids</taxon>
        <taxon>Cucurbitales</taxon>
        <taxon>Cucurbitaceae</taxon>
        <taxon>Momordiceae</taxon>
        <taxon>Momordica</taxon>
    </lineage>
</organism>
<name>A0A6J1D219_MOMCH</name>
<accession>A0A6J1D219</accession>
<reference evidence="2" key="1">
    <citation type="submission" date="2025-08" db="UniProtKB">
        <authorList>
            <consortium name="RefSeq"/>
        </authorList>
    </citation>
    <scope>IDENTIFICATION</scope>
    <source>
        <strain evidence="2">OHB3-1</strain>
    </source>
</reference>
<dbReference type="Proteomes" id="UP000504603">
    <property type="component" value="Unplaced"/>
</dbReference>
<evidence type="ECO:0000313" key="2">
    <source>
        <dbReference type="RefSeq" id="XP_022148120.1"/>
    </source>
</evidence>
<dbReference type="PANTHER" id="PTHR33265:SF6">
    <property type="entry name" value="OS01G0930500 PROTEIN"/>
    <property type="match status" value="1"/>
</dbReference>
<protein>
    <submittedName>
        <fullName evidence="2">Uncharacterized protein LOC111016873</fullName>
    </submittedName>
</protein>
<dbReference type="RefSeq" id="XP_022148120.1">
    <property type="nucleotide sequence ID" value="XM_022292428.1"/>
</dbReference>
<dbReference type="KEGG" id="mcha:111016873"/>
<evidence type="ECO:0000313" key="1">
    <source>
        <dbReference type="Proteomes" id="UP000504603"/>
    </source>
</evidence>
<dbReference type="OrthoDB" id="1512693at2759"/>
<proteinExistence type="predicted"/>
<keyword evidence="1" id="KW-1185">Reference proteome</keyword>
<dbReference type="Pfam" id="PF05553">
    <property type="entry name" value="DUF761"/>
    <property type="match status" value="1"/>
</dbReference>
<gene>
    <name evidence="2" type="primary">LOC111016873</name>
</gene>
<dbReference type="InterPro" id="IPR008480">
    <property type="entry name" value="DUF761_pln"/>
</dbReference>
<sequence>MGVRSKRLWNVLKVTLILMARKGLISKRRFIMDMNLMVKRGKLFKKSVSNFMFSGRDVAHGSFGLQDYEFSCSNTPINPVFSHVSKRSTKYHAYFPCINLPVEMETKQQQQEQEEEDGDEEAYAYLHPQPKAFTFQPMTPEKGSPLLSPFSVRISNYSSEEENECSSESGQVDNQAEDFITRFYEQLKMQRRLQLLQYT</sequence>
<dbReference type="PANTHER" id="PTHR33265">
    <property type="entry name" value="AVR9/CF-9 RAPIDLY ELICITED PROTEIN-RELATED"/>
    <property type="match status" value="1"/>
</dbReference>
<dbReference type="AlphaFoldDB" id="A0A6J1D219"/>